<keyword evidence="2" id="KW-1185">Reference proteome</keyword>
<dbReference type="OrthoDB" id="2094832at2759"/>
<evidence type="ECO:0000313" key="1">
    <source>
        <dbReference type="EMBL" id="KIK80026.1"/>
    </source>
</evidence>
<protein>
    <submittedName>
        <fullName evidence="1">Uncharacterized protein</fullName>
    </submittedName>
</protein>
<dbReference type="HOGENOM" id="CLU_1579028_0_0_1"/>
<gene>
    <name evidence="1" type="ORF">PAXRUDRAFT_251826</name>
</gene>
<proteinExistence type="predicted"/>
<sequence length="169" mass="19131">MPLLLGLYNTDLKLGTLSHVESLHVQWRLRCNWINQYLSNHTTLGSFDEAGEDLTAREKCCHRSFPGISVVTVTVWKTKASKAVLNQNRDNYRIIPYPRTVPLECQYPTMINAHAIPPNISLGDIFVKAENQQTGITDDDELKQHILAIQAEAYKIAPYPCIMGFVFIS</sequence>
<accession>A0A0D0D8I8</accession>
<dbReference type="AlphaFoldDB" id="A0A0D0D8I8"/>
<reference evidence="1 2" key="1">
    <citation type="submission" date="2014-04" db="EMBL/GenBank/DDBJ databases">
        <authorList>
            <consortium name="DOE Joint Genome Institute"/>
            <person name="Kuo A."/>
            <person name="Kohler A."/>
            <person name="Jargeat P."/>
            <person name="Nagy L.G."/>
            <person name="Floudas D."/>
            <person name="Copeland A."/>
            <person name="Barry K.W."/>
            <person name="Cichocki N."/>
            <person name="Veneault-Fourrey C."/>
            <person name="LaButti K."/>
            <person name="Lindquist E.A."/>
            <person name="Lipzen A."/>
            <person name="Lundell T."/>
            <person name="Morin E."/>
            <person name="Murat C."/>
            <person name="Sun H."/>
            <person name="Tunlid A."/>
            <person name="Henrissat B."/>
            <person name="Grigoriev I.V."/>
            <person name="Hibbett D.S."/>
            <person name="Martin F."/>
            <person name="Nordberg H.P."/>
            <person name="Cantor M.N."/>
            <person name="Hua S.X."/>
        </authorList>
    </citation>
    <scope>NUCLEOTIDE SEQUENCE [LARGE SCALE GENOMIC DNA]</scope>
    <source>
        <strain evidence="1 2">Ve08.2h10</strain>
    </source>
</reference>
<dbReference type="EMBL" id="KN826121">
    <property type="protein sequence ID" value="KIK80026.1"/>
    <property type="molecule type" value="Genomic_DNA"/>
</dbReference>
<organism evidence="1 2">
    <name type="scientific">Paxillus rubicundulus Ve08.2h10</name>
    <dbReference type="NCBI Taxonomy" id="930991"/>
    <lineage>
        <taxon>Eukaryota</taxon>
        <taxon>Fungi</taxon>
        <taxon>Dikarya</taxon>
        <taxon>Basidiomycota</taxon>
        <taxon>Agaricomycotina</taxon>
        <taxon>Agaricomycetes</taxon>
        <taxon>Agaricomycetidae</taxon>
        <taxon>Boletales</taxon>
        <taxon>Paxilineae</taxon>
        <taxon>Paxillaceae</taxon>
        <taxon>Paxillus</taxon>
    </lineage>
</organism>
<dbReference type="Proteomes" id="UP000054538">
    <property type="component" value="Unassembled WGS sequence"/>
</dbReference>
<evidence type="ECO:0000313" key="2">
    <source>
        <dbReference type="Proteomes" id="UP000054538"/>
    </source>
</evidence>
<dbReference type="InParanoid" id="A0A0D0D8I8"/>
<reference evidence="2" key="2">
    <citation type="submission" date="2015-01" db="EMBL/GenBank/DDBJ databases">
        <title>Evolutionary Origins and Diversification of the Mycorrhizal Mutualists.</title>
        <authorList>
            <consortium name="DOE Joint Genome Institute"/>
            <consortium name="Mycorrhizal Genomics Consortium"/>
            <person name="Kohler A."/>
            <person name="Kuo A."/>
            <person name="Nagy L.G."/>
            <person name="Floudas D."/>
            <person name="Copeland A."/>
            <person name="Barry K.W."/>
            <person name="Cichocki N."/>
            <person name="Veneault-Fourrey C."/>
            <person name="LaButti K."/>
            <person name="Lindquist E.A."/>
            <person name="Lipzen A."/>
            <person name="Lundell T."/>
            <person name="Morin E."/>
            <person name="Murat C."/>
            <person name="Riley R."/>
            <person name="Ohm R."/>
            <person name="Sun H."/>
            <person name="Tunlid A."/>
            <person name="Henrissat B."/>
            <person name="Grigoriev I.V."/>
            <person name="Hibbett D.S."/>
            <person name="Martin F."/>
        </authorList>
    </citation>
    <scope>NUCLEOTIDE SEQUENCE [LARGE SCALE GENOMIC DNA]</scope>
    <source>
        <strain evidence="2">Ve08.2h10</strain>
    </source>
</reference>
<name>A0A0D0D8I8_9AGAM</name>